<dbReference type="InterPro" id="IPR010496">
    <property type="entry name" value="AL/BT2_dom"/>
</dbReference>
<evidence type="ECO:0000256" key="1">
    <source>
        <dbReference type="SAM" id="SignalP"/>
    </source>
</evidence>
<feature type="domain" description="3-keto-alpha-glucoside-1,2-lyase/3-keto-2-hydroxy-glucal hydratase" evidence="2">
    <location>
        <begin position="36"/>
        <end position="232"/>
    </location>
</feature>
<accession>A0A4Q7MT89</accession>
<proteinExistence type="predicted"/>
<gene>
    <name evidence="3" type="ORF">EV199_3981</name>
</gene>
<dbReference type="AlphaFoldDB" id="A0A4Q7MT89"/>
<dbReference type="Gene3D" id="2.60.120.560">
    <property type="entry name" value="Exo-inulinase, domain 1"/>
    <property type="match status" value="1"/>
</dbReference>
<comment type="caution">
    <text evidence="3">The sequence shown here is derived from an EMBL/GenBank/DDBJ whole genome shotgun (WGS) entry which is preliminary data.</text>
</comment>
<evidence type="ECO:0000313" key="3">
    <source>
        <dbReference type="EMBL" id="RZS72066.1"/>
    </source>
</evidence>
<sequence>MKRFILPLALLITLTSMNIFMQEKNNTLSAKEKQEGWQLLFDGKTINEWRPFKNATSDGWEVVKGELHCREKDVQHRADLITIAQYKDFEFAFDWKVGKSANSGVMYRVSEDHAATYQTGPEYQLIDDLGYAEKLEDWQKSGSDYAMHPPSRIMAKPAGEYNHSRIIVKGAHVEHWLNGEKVVDFDLWTPEWEALKAKGKWKDVAGYGKNPAGHIALQDHGGGIWFRNIKIKPL</sequence>
<keyword evidence="1" id="KW-0732">Signal</keyword>
<feature type="signal peptide" evidence="1">
    <location>
        <begin position="1"/>
        <end position="21"/>
    </location>
</feature>
<dbReference type="Proteomes" id="UP000293874">
    <property type="component" value="Unassembled WGS sequence"/>
</dbReference>
<protein>
    <submittedName>
        <fullName evidence="3">Uncharacterized protein DUF1080</fullName>
    </submittedName>
</protein>
<organism evidence="3 4">
    <name type="scientific">Pseudobacter ginsenosidimutans</name>
    <dbReference type="NCBI Taxonomy" id="661488"/>
    <lineage>
        <taxon>Bacteria</taxon>
        <taxon>Pseudomonadati</taxon>
        <taxon>Bacteroidota</taxon>
        <taxon>Chitinophagia</taxon>
        <taxon>Chitinophagales</taxon>
        <taxon>Chitinophagaceae</taxon>
        <taxon>Pseudobacter</taxon>
    </lineage>
</organism>
<dbReference type="EMBL" id="SGXA01000002">
    <property type="protein sequence ID" value="RZS72066.1"/>
    <property type="molecule type" value="Genomic_DNA"/>
</dbReference>
<evidence type="ECO:0000259" key="2">
    <source>
        <dbReference type="Pfam" id="PF06439"/>
    </source>
</evidence>
<dbReference type="RefSeq" id="WP_225979983.1">
    <property type="nucleotide sequence ID" value="NZ_CP042431.1"/>
</dbReference>
<evidence type="ECO:0000313" key="4">
    <source>
        <dbReference type="Proteomes" id="UP000293874"/>
    </source>
</evidence>
<dbReference type="GO" id="GO:0016787">
    <property type="term" value="F:hydrolase activity"/>
    <property type="evidence" value="ECO:0007669"/>
    <property type="project" value="InterPro"/>
</dbReference>
<keyword evidence="4" id="KW-1185">Reference proteome</keyword>
<reference evidence="3 4" key="1">
    <citation type="submission" date="2019-02" db="EMBL/GenBank/DDBJ databases">
        <title>Genomic Encyclopedia of Type Strains, Phase IV (KMG-IV): sequencing the most valuable type-strain genomes for metagenomic binning, comparative biology and taxonomic classification.</title>
        <authorList>
            <person name="Goeker M."/>
        </authorList>
    </citation>
    <scope>NUCLEOTIDE SEQUENCE [LARGE SCALE GENOMIC DNA]</scope>
    <source>
        <strain evidence="3 4">DSM 18116</strain>
    </source>
</reference>
<dbReference type="Pfam" id="PF06439">
    <property type="entry name" value="3keto-disac_hyd"/>
    <property type="match status" value="1"/>
</dbReference>
<feature type="chain" id="PRO_5020940133" evidence="1">
    <location>
        <begin position="22"/>
        <end position="234"/>
    </location>
</feature>
<name>A0A4Q7MT89_9BACT</name>